<dbReference type="Gene3D" id="2.60.120.10">
    <property type="entry name" value="Jelly Rolls"/>
    <property type="match status" value="1"/>
</dbReference>
<dbReference type="KEGG" id="clec:112127602"/>
<sequence length="87" mass="9954">MAATEWITAFDKRPSERTCRDVDLICGRLRRIDSLARIPQSLLNNLAHLAFYEDLEKGVTLFRQGEIGTSWYVILTGSVEVKVNQEK</sequence>
<dbReference type="PANTHER" id="PTHR23011">
    <property type="entry name" value="CYCLIC NUCLEOTIDE-BINDING DOMAIN CONTAINING PROTEIN"/>
    <property type="match status" value="1"/>
</dbReference>
<dbReference type="OrthoDB" id="21144at2759"/>
<keyword evidence="3" id="KW-1185">Reference proteome</keyword>
<evidence type="ECO:0000259" key="1">
    <source>
        <dbReference type="PROSITE" id="PS50042"/>
    </source>
</evidence>
<dbReference type="PROSITE" id="PS50042">
    <property type="entry name" value="CNMP_BINDING_3"/>
    <property type="match status" value="1"/>
</dbReference>
<dbReference type="InterPro" id="IPR000595">
    <property type="entry name" value="cNMP-bd_dom"/>
</dbReference>
<dbReference type="InterPro" id="IPR014710">
    <property type="entry name" value="RmlC-like_jellyroll"/>
</dbReference>
<dbReference type="RefSeq" id="XP_024084546.1">
    <property type="nucleotide sequence ID" value="XM_024228778.1"/>
</dbReference>
<dbReference type="EnsemblMetazoa" id="XM_024228778.1">
    <property type="protein sequence ID" value="XP_024084546.1"/>
    <property type="gene ID" value="LOC112127602"/>
</dbReference>
<dbReference type="CDD" id="cd00038">
    <property type="entry name" value="CAP_ED"/>
    <property type="match status" value="1"/>
</dbReference>
<dbReference type="PANTHER" id="PTHR23011:SF41">
    <property type="entry name" value="CYCLIC NUCLEOTIDE-BINDING DOMAIN-CONTAINING PROTEIN"/>
    <property type="match status" value="1"/>
</dbReference>
<organism evidence="2 3">
    <name type="scientific">Cimex lectularius</name>
    <name type="common">Bed bug</name>
    <name type="synonym">Acanthia lectularia</name>
    <dbReference type="NCBI Taxonomy" id="79782"/>
    <lineage>
        <taxon>Eukaryota</taxon>
        <taxon>Metazoa</taxon>
        <taxon>Ecdysozoa</taxon>
        <taxon>Arthropoda</taxon>
        <taxon>Hexapoda</taxon>
        <taxon>Insecta</taxon>
        <taxon>Pterygota</taxon>
        <taxon>Neoptera</taxon>
        <taxon>Paraneoptera</taxon>
        <taxon>Hemiptera</taxon>
        <taxon>Heteroptera</taxon>
        <taxon>Panheteroptera</taxon>
        <taxon>Cimicomorpha</taxon>
        <taxon>Cimicidae</taxon>
        <taxon>Cimex</taxon>
    </lineage>
</organism>
<protein>
    <recommendedName>
        <fullName evidence="1">Cyclic nucleotide-binding domain-containing protein</fullName>
    </recommendedName>
</protein>
<dbReference type="AlphaFoldDB" id="A0A8I6SRT0"/>
<reference evidence="2" key="1">
    <citation type="submission" date="2022-01" db="UniProtKB">
        <authorList>
            <consortium name="EnsemblMetazoa"/>
        </authorList>
    </citation>
    <scope>IDENTIFICATION</scope>
</reference>
<dbReference type="GeneID" id="112127602"/>
<evidence type="ECO:0000313" key="2">
    <source>
        <dbReference type="EnsemblMetazoa" id="XP_024084546.1"/>
    </source>
</evidence>
<dbReference type="Proteomes" id="UP000494040">
    <property type="component" value="Unassembled WGS sequence"/>
</dbReference>
<proteinExistence type="predicted"/>
<dbReference type="InterPro" id="IPR018490">
    <property type="entry name" value="cNMP-bd_dom_sf"/>
</dbReference>
<evidence type="ECO:0000313" key="3">
    <source>
        <dbReference type="Proteomes" id="UP000494040"/>
    </source>
</evidence>
<accession>A0A8I6SRT0</accession>
<dbReference type="OMA" id="NEWPCER"/>
<feature type="domain" description="Cyclic nucleotide-binding" evidence="1">
    <location>
        <begin position="34"/>
        <end position="87"/>
    </location>
</feature>
<name>A0A8I6SRT0_CIMLE</name>
<dbReference type="SUPFAM" id="SSF51206">
    <property type="entry name" value="cAMP-binding domain-like"/>
    <property type="match status" value="1"/>
</dbReference>